<comment type="caution">
    <text evidence="11">The sequence shown here is derived from an EMBL/GenBank/DDBJ whole genome shotgun (WGS) entry which is preliminary data.</text>
</comment>
<evidence type="ECO:0000256" key="7">
    <source>
        <dbReference type="PROSITE-ProRule" id="PRU00283"/>
    </source>
</evidence>
<dbReference type="InterPro" id="IPR044986">
    <property type="entry name" value="KIF15/KIN-12"/>
</dbReference>
<proteinExistence type="inferred from homology"/>
<dbReference type="FunFam" id="3.40.850.10:FF:000033">
    <property type="entry name" value="Kinesin-like protein KIN-12E"/>
    <property type="match status" value="1"/>
</dbReference>
<feature type="region of interest" description="Disordered" evidence="9">
    <location>
        <begin position="791"/>
        <end position="810"/>
    </location>
</feature>
<dbReference type="GO" id="GO:0003777">
    <property type="term" value="F:microtubule motor activity"/>
    <property type="evidence" value="ECO:0007669"/>
    <property type="project" value="InterPro"/>
</dbReference>
<feature type="compositionally biased region" description="Polar residues" evidence="9">
    <location>
        <begin position="30"/>
        <end position="46"/>
    </location>
</feature>
<dbReference type="InterPro" id="IPR019821">
    <property type="entry name" value="Kinesin_motor_CS"/>
</dbReference>
<keyword evidence="3 7" id="KW-0067">ATP-binding</keyword>
<evidence type="ECO:0000256" key="8">
    <source>
        <dbReference type="SAM" id="Coils"/>
    </source>
</evidence>
<feature type="binding site" evidence="7">
    <location>
        <begin position="234"/>
        <end position="241"/>
    </location>
    <ligand>
        <name>ATP</name>
        <dbReference type="ChEBI" id="CHEBI:30616"/>
    </ligand>
</feature>
<dbReference type="InterPro" id="IPR001752">
    <property type="entry name" value="Kinesin_motor_dom"/>
</dbReference>
<dbReference type="EMBL" id="PSQE01000004">
    <property type="protein sequence ID" value="RHN64440.1"/>
    <property type="molecule type" value="Genomic_DNA"/>
</dbReference>
<name>A0A396IFR7_MEDTR</name>
<evidence type="ECO:0000256" key="1">
    <source>
        <dbReference type="ARBA" id="ARBA00022701"/>
    </source>
</evidence>
<dbReference type="PRINTS" id="PR00380">
    <property type="entry name" value="KINESINHEAVY"/>
</dbReference>
<evidence type="ECO:0000256" key="6">
    <source>
        <dbReference type="ARBA" id="ARBA00034488"/>
    </source>
</evidence>
<dbReference type="PROSITE" id="PS50067">
    <property type="entry name" value="KINESIN_MOTOR_2"/>
    <property type="match status" value="1"/>
</dbReference>
<dbReference type="Pfam" id="PF00225">
    <property type="entry name" value="Kinesin"/>
    <property type="match status" value="1"/>
</dbReference>
<gene>
    <name evidence="11" type="ORF">MtrunA17_Chr4g0069141</name>
</gene>
<feature type="coiled-coil region" evidence="8">
    <location>
        <begin position="732"/>
        <end position="759"/>
    </location>
</feature>
<feature type="compositionally biased region" description="Polar residues" evidence="9">
    <location>
        <begin position="94"/>
        <end position="105"/>
    </location>
</feature>
<feature type="coiled-coil region" evidence="8">
    <location>
        <begin position="497"/>
        <end position="524"/>
    </location>
</feature>
<comment type="similarity">
    <text evidence="6">Belongs to the TRAFAC class myosin-kinesin ATPase superfamily. Kinesin family. KIN-12 subfamily.</text>
</comment>
<dbReference type="GO" id="GO:0008017">
    <property type="term" value="F:microtubule binding"/>
    <property type="evidence" value="ECO:0007669"/>
    <property type="project" value="InterPro"/>
</dbReference>
<feature type="region of interest" description="Disordered" evidence="9">
    <location>
        <begin position="2173"/>
        <end position="2197"/>
    </location>
</feature>
<dbReference type="GO" id="GO:0005524">
    <property type="term" value="F:ATP binding"/>
    <property type="evidence" value="ECO:0007669"/>
    <property type="project" value="UniProtKB-UniRule"/>
</dbReference>
<evidence type="ECO:0000256" key="3">
    <source>
        <dbReference type="ARBA" id="ARBA00022840"/>
    </source>
</evidence>
<dbReference type="EC" id="3.6.4.4" evidence="11"/>
<dbReference type="InterPro" id="IPR036961">
    <property type="entry name" value="Kinesin_motor_dom_sf"/>
</dbReference>
<dbReference type="PROSITE" id="PS00411">
    <property type="entry name" value="KINESIN_MOTOR_1"/>
    <property type="match status" value="1"/>
</dbReference>
<evidence type="ECO:0000256" key="4">
    <source>
        <dbReference type="ARBA" id="ARBA00023054"/>
    </source>
</evidence>
<sequence length="2229" mass="254350">MIPSSSTRINSKMQKETTTTTTTASRNRRNPQIETSENEFESQNPINFPPPRTPLNSIPDPSQYHEPELLRHARSSSDRFVNTPSIRIPKPHSEPNSAQSTPARNSSRVSLGGGGGSSRVSLGKGFLKGTDIISTEVQHFELKHDPSFWMDHNVQVLIRIRPLSTMEKLSQGNGRCLKQESAQTMVWLGHPETRFTFDHIACETLSQENLFRVAGVPMVENCLSGYNSCMFAYGQTGSGKTYTMMGEIKETQGCLDEDSGITPRVFDYLFMRIKEEEENMKDCRLKYTCKCSFLEIYNEQITDLLEPSSTNLQLREDMKKGVYVDNLTEHSVVTVNDVLRLLEQGTANRKVAATHMNCESSRSHSVFTCIIESRWEKDSTTHFRFARLNLVDLAGSERQKSSGADSERLKEAANINKSLSTLGLVIMTLVDLAHGKPRHVPYRDSRLTFLLQDSLGGNSKTMIIANVSPSICSANETLSTLKFAQRAKLIQNNAKVNEDASGDISALQWQIQQLKGQLSFLTKNNFFPPLVSTLEPNSDSCRLSEVSEEHDSMGERATTDHKLLTPNKEIKRMKAALVGALRREKMAETTIQDLNVEIDHTKCLVRQKEEDAQHTSIMLRHCEEKIKQLELLVDGQLSAEKYLMEENRALKEEIQLHKMKSDNNSESSRLVLENDRLLQQLQKFQNFYEHGERERLLTELSELRHQLLVHLQEKVTFSVKNENQEIDATQELEVCQKMNSKLLREVGKLQAELRKYLNNNQVQSNSVSRSSFEHPDELLTTDKCSLAETISVGSDSGDEMPSSTWEYKNNTGREAKLERMSKDLKEVRLLNDQYQEKWALQLSQKQQMESVCQEVETETTNTILHLQEEVASIQSELEGKLYSIDQENTKLRNVVAAKEEEMKSLCLDWEKAILELTTFLLEGSRSLRDACGQVQNISSSFPKVNAWIGEHVSMAVKKYIEKEETIHQLQSSLEDARKMALEMELKISSLKEATLTLSAFEHLDNENGIEEAFQLRVLLNEKANIIMTLENELKYKNDQLCKTVKQADAAFLVAKWLSDCFDAAHMNIDAEDISIPNLDMQGRLGSFTTSENQDVGYNSILNDLMGQVELIKLEVLEMENAVKTSFVDTEMQTAGFQTGALGLFSTYRDLIQDIVKETKDMRKEIRDLKMHHISSDGYKVDSLTLNADNCQVFANQHHTLHQIKEQLVVMNKRLNIIENCISKDVDVSRFQLADEDFIDADELSTDSSSVSDLSTETESVASGSQSLGLATGEITEKQVHLNSERGVIIQSNDASSSSHSAEFMRRPIYNEAARFCLRRELNDTYDGFQRLYNCLSSLLTNLDGGSCSYPKELEKVAPSSWLMMQKDEAGYESDTEVFDYRDIKPDERFLTKFMEAHAAVKEADLTLHALTKAFEDSKQLTALWKQAGENLTIERASMAEEIQKLKYSLHHTEEENQLLKDHINFSLIEMTNTISMLEECFLQMKTDVEKKFKVIYSDVFLMGEEILHFMNSFRSSVEDICSQTVDVGFESFALYSCCLTELVSQFANYSVDHNLQSARQRELHNLPKTCSSIAEPVPSIVNEGIGTIDHRHLLIQNVQEEPDLPNVRVFYENMALKKELERKQELLEGLLFDFRLLQESTSNSKEIKDQIEKLIFSLSQARYELEIKSSQLDDLLVQNKKLEASLADTEKALTRSNYELELAKESIEKFVDQNEELRDILKELYANKTEAEEQLDEHKEVIKGLEKEIANLTASLENQSLSLFQNIEDELNQVIMERDQLHEEIHILNKKLEMTHSLVDEKEAIAMEARQESESSKLFAEQKEEEVKILEHSVEELESTINVLEKKVYEMDEEVERHRSISDSLKVELQALKERILLVENLPQNSDSESMSVQTGDKKSRQLPSKVLELHEAQIQIKLLENENAEKDQEIKKCKEYISEIVLHAEAQTLQYQQKYKCLESMFCEVKTDMSYSTSMAPTLEKMEKMSTRTRGSGSPFRCISNLVQQMNQEKDQELSVARLRVQELEALAASRQKEVCMLQTRLAATESMTHDVIRDLLGVKLDITNYANLIDQNQIVKLVEEAHHQREKFFAKEKENLDLRQHINDLIEERESCISNLRTKEADMLATQIAVQLLQERDQLLSAQNGMLKMDKTNLIRKIAELDDMVKTLVGTRNSQHVPQSSKTKDKGAQNLGNVRFTKRLSQSERLLARVNEELTQYRKSSGDSLHG</sequence>
<feature type="compositionally biased region" description="Basic and acidic residues" evidence="9">
    <location>
        <begin position="63"/>
        <end position="77"/>
    </location>
</feature>
<dbReference type="PANTHER" id="PTHR37739">
    <property type="entry name" value="KINESIN-LIKE PROTEIN KIN-12D"/>
    <property type="match status" value="1"/>
</dbReference>
<feature type="compositionally biased region" description="Polar residues" evidence="9">
    <location>
        <begin position="1"/>
        <end position="12"/>
    </location>
</feature>
<feature type="domain" description="Kinesin motor" evidence="10">
    <location>
        <begin position="153"/>
        <end position="490"/>
    </location>
</feature>
<feature type="compositionally biased region" description="Polar residues" evidence="9">
    <location>
        <begin position="2173"/>
        <end position="2183"/>
    </location>
</feature>
<feature type="coiled-coil region" evidence="8">
    <location>
        <begin position="1820"/>
        <end position="1882"/>
    </location>
</feature>
<dbReference type="SUPFAM" id="SSF52540">
    <property type="entry name" value="P-loop containing nucleoside triphosphate hydrolases"/>
    <property type="match status" value="1"/>
</dbReference>
<feature type="compositionally biased region" description="Polar residues" evidence="9">
    <location>
        <begin position="801"/>
        <end position="810"/>
    </location>
</feature>
<evidence type="ECO:0000259" key="10">
    <source>
        <dbReference type="PROSITE" id="PS50067"/>
    </source>
</evidence>
<keyword evidence="5 7" id="KW-0505">Motor protein</keyword>
<reference evidence="11" key="1">
    <citation type="journal article" date="2018" name="Nat. Plants">
        <title>Whole-genome landscape of Medicago truncatula symbiotic genes.</title>
        <authorList>
            <person name="Pecrix Y."/>
            <person name="Gamas P."/>
            <person name="Carrere S."/>
        </authorList>
    </citation>
    <scope>NUCLEOTIDE SEQUENCE</scope>
    <source>
        <tissue evidence="11">Leaves</tissue>
    </source>
</reference>
<keyword evidence="2 7" id="KW-0547">Nucleotide-binding</keyword>
<dbReference type="SMART" id="SM00129">
    <property type="entry name" value="KISc"/>
    <property type="match status" value="1"/>
</dbReference>
<feature type="coiled-coil region" evidence="8">
    <location>
        <begin position="1908"/>
        <end position="1940"/>
    </location>
</feature>
<keyword evidence="1" id="KW-0493">Microtubule</keyword>
<dbReference type="Proteomes" id="UP000265566">
    <property type="component" value="Chromosome 4"/>
</dbReference>
<evidence type="ECO:0000256" key="9">
    <source>
        <dbReference type="SAM" id="MobiDB-lite"/>
    </source>
</evidence>
<dbReference type="GO" id="GO:0005874">
    <property type="term" value="C:microtubule"/>
    <property type="evidence" value="ECO:0007669"/>
    <property type="project" value="UniProtKB-KW"/>
</dbReference>
<dbReference type="GO" id="GO:0007018">
    <property type="term" value="P:microtubule-based movement"/>
    <property type="evidence" value="ECO:0007669"/>
    <property type="project" value="InterPro"/>
</dbReference>
<dbReference type="Gramene" id="rna27257">
    <property type="protein sequence ID" value="RHN64440.1"/>
    <property type="gene ID" value="gene27257"/>
</dbReference>
<keyword evidence="4 8" id="KW-0175">Coiled coil</keyword>
<dbReference type="Gene3D" id="3.40.850.10">
    <property type="entry name" value="Kinesin motor domain"/>
    <property type="match status" value="1"/>
</dbReference>
<feature type="coiled-coil region" evidence="8">
    <location>
        <begin position="959"/>
        <end position="993"/>
    </location>
</feature>
<accession>A0A396IFR7</accession>
<dbReference type="GO" id="GO:0016787">
    <property type="term" value="F:hydrolase activity"/>
    <property type="evidence" value="ECO:0007669"/>
    <property type="project" value="UniProtKB-KW"/>
</dbReference>
<evidence type="ECO:0000313" key="11">
    <source>
        <dbReference type="EMBL" id="RHN64440.1"/>
    </source>
</evidence>
<evidence type="ECO:0000256" key="5">
    <source>
        <dbReference type="ARBA" id="ARBA00023175"/>
    </source>
</evidence>
<protein>
    <submittedName>
        <fullName evidence="11">Putative plus-end-directed kinesin ATPase</fullName>
        <ecNumber evidence="11">3.6.4.4</ecNumber>
    </submittedName>
</protein>
<dbReference type="CDD" id="cd01373">
    <property type="entry name" value="KISc_KLP2_like"/>
    <property type="match status" value="1"/>
</dbReference>
<dbReference type="PANTHER" id="PTHR37739:SF18">
    <property type="entry name" value="KINESIN-LIKE PROTEIN KIN-12C"/>
    <property type="match status" value="1"/>
</dbReference>
<organism evidence="11">
    <name type="scientific">Medicago truncatula</name>
    <name type="common">Barrel medic</name>
    <name type="synonym">Medicago tribuloides</name>
    <dbReference type="NCBI Taxonomy" id="3880"/>
    <lineage>
        <taxon>Eukaryota</taxon>
        <taxon>Viridiplantae</taxon>
        <taxon>Streptophyta</taxon>
        <taxon>Embryophyta</taxon>
        <taxon>Tracheophyta</taxon>
        <taxon>Spermatophyta</taxon>
        <taxon>Magnoliopsida</taxon>
        <taxon>eudicotyledons</taxon>
        <taxon>Gunneridae</taxon>
        <taxon>Pentapetalae</taxon>
        <taxon>rosids</taxon>
        <taxon>fabids</taxon>
        <taxon>Fabales</taxon>
        <taxon>Fabaceae</taxon>
        <taxon>Papilionoideae</taxon>
        <taxon>50 kb inversion clade</taxon>
        <taxon>NPAAA clade</taxon>
        <taxon>Hologalegina</taxon>
        <taxon>IRL clade</taxon>
        <taxon>Trifolieae</taxon>
        <taxon>Medicago</taxon>
    </lineage>
</organism>
<keyword evidence="11" id="KW-0378">Hydrolase</keyword>
<evidence type="ECO:0000256" key="2">
    <source>
        <dbReference type="ARBA" id="ARBA00022741"/>
    </source>
</evidence>
<feature type="region of interest" description="Disordered" evidence="9">
    <location>
        <begin position="1"/>
        <end position="121"/>
    </location>
</feature>
<feature type="coiled-coil region" evidence="8">
    <location>
        <begin position="1665"/>
        <end position="1791"/>
    </location>
</feature>
<dbReference type="InterPro" id="IPR027417">
    <property type="entry name" value="P-loop_NTPase"/>
</dbReference>